<dbReference type="GO" id="GO:0016832">
    <property type="term" value="F:aldehyde-lyase activity"/>
    <property type="evidence" value="ECO:0007669"/>
    <property type="project" value="TreeGrafter"/>
</dbReference>
<evidence type="ECO:0000313" key="4">
    <source>
        <dbReference type="EMBL" id="OFV65771.1"/>
    </source>
</evidence>
<evidence type="ECO:0000313" key="5">
    <source>
        <dbReference type="Proteomes" id="UP000185779"/>
    </source>
</evidence>
<sequence length="188" mass="20079">MGDTEELIKYGRKMVESGLVDSHFGNVSKRIGDRMLISTTGSMLDELEGEIVSVPIDPSIPDELDIIASSEVNLHRRVYAETSALAILHGHSRYAVALSMIYGAGNIIVPEDSESLYLLHEIPVVGGGVGSDELAAAVAAGLKDHKAVIAEGHGTFARGSTVDEAFVVLSSVEHACSVKYLVDLFKRD</sequence>
<dbReference type="EMBL" id="LYOR01000007">
    <property type="protein sequence ID" value="OFV65771.1"/>
    <property type="molecule type" value="Genomic_DNA"/>
</dbReference>
<dbReference type="Gene3D" id="3.40.225.10">
    <property type="entry name" value="Class II aldolase/adducin N-terminal domain"/>
    <property type="match status" value="1"/>
</dbReference>
<name>A0A1F2P4Q7_9EURY</name>
<keyword evidence="2" id="KW-0456">Lyase</keyword>
<dbReference type="STRING" id="1839936.SBU_001354"/>
<accession>A0A1F2P4Q7</accession>
<keyword evidence="5" id="KW-1185">Reference proteome</keyword>
<feature type="domain" description="Class II aldolase/adducin N-terminal" evidence="3">
    <location>
        <begin position="5"/>
        <end position="180"/>
    </location>
</feature>
<proteinExistence type="predicted"/>
<evidence type="ECO:0000256" key="2">
    <source>
        <dbReference type="ARBA" id="ARBA00023239"/>
    </source>
</evidence>
<dbReference type="Proteomes" id="UP000185779">
    <property type="component" value="Unassembled WGS sequence"/>
</dbReference>
<gene>
    <name evidence="4" type="ORF">SBU_001354</name>
</gene>
<dbReference type="SUPFAM" id="SSF53639">
    <property type="entry name" value="AraD/HMP-PK domain-like"/>
    <property type="match status" value="1"/>
</dbReference>
<dbReference type="InterPro" id="IPR050197">
    <property type="entry name" value="Aldolase_class_II_sugar_metab"/>
</dbReference>
<evidence type="ECO:0000259" key="3">
    <source>
        <dbReference type="SMART" id="SM01007"/>
    </source>
</evidence>
<dbReference type="PANTHER" id="PTHR22789">
    <property type="entry name" value="FUCULOSE PHOSPHATE ALDOLASE"/>
    <property type="match status" value="1"/>
</dbReference>
<dbReference type="Pfam" id="PF00596">
    <property type="entry name" value="Aldolase_II"/>
    <property type="match status" value="1"/>
</dbReference>
<dbReference type="InterPro" id="IPR001303">
    <property type="entry name" value="Aldolase_II/adducin_N"/>
</dbReference>
<keyword evidence="1" id="KW-0479">Metal-binding</keyword>
<dbReference type="AlphaFoldDB" id="A0A1F2P4Q7"/>
<protein>
    <submittedName>
        <fullName evidence="4">Fructose-bisphosphate aldolase</fullName>
    </submittedName>
</protein>
<dbReference type="UniPathway" id="UPA00071"/>
<dbReference type="GO" id="GO:0019323">
    <property type="term" value="P:pentose catabolic process"/>
    <property type="evidence" value="ECO:0007669"/>
    <property type="project" value="TreeGrafter"/>
</dbReference>
<comment type="caution">
    <text evidence="4">The sequence shown here is derived from an EMBL/GenBank/DDBJ whole genome shotgun (WGS) entry which is preliminary data.</text>
</comment>
<organism evidence="4 5">
    <name type="scientific">Candidatus Syntropharchaeum butanivorans</name>
    <dbReference type="NCBI Taxonomy" id="1839936"/>
    <lineage>
        <taxon>Archaea</taxon>
        <taxon>Methanobacteriati</taxon>
        <taxon>Methanobacteriota</taxon>
        <taxon>Stenosarchaea group</taxon>
        <taxon>Methanomicrobia</taxon>
        <taxon>Methanosarcinales</taxon>
        <taxon>ANME-2 cluster</taxon>
        <taxon>Candidatus Syntropharchaeum</taxon>
    </lineage>
</organism>
<dbReference type="GO" id="GO:0005829">
    <property type="term" value="C:cytosol"/>
    <property type="evidence" value="ECO:0007669"/>
    <property type="project" value="TreeGrafter"/>
</dbReference>
<dbReference type="InterPro" id="IPR036409">
    <property type="entry name" value="Aldolase_II/adducin_N_sf"/>
</dbReference>
<reference evidence="4" key="1">
    <citation type="submission" date="2016-05" db="EMBL/GenBank/DDBJ databases">
        <title>Microbial consortia oxidize butane by reversing methanogenesis.</title>
        <authorList>
            <person name="Laso-Perez R."/>
            <person name="Richter M."/>
            <person name="Wegener G."/>
            <person name="Musat F."/>
        </authorList>
    </citation>
    <scope>NUCLEOTIDE SEQUENCE [LARGE SCALE GENOMIC DNA]</scope>
    <source>
        <strain evidence="4">BOX1</strain>
    </source>
</reference>
<dbReference type="NCBIfam" id="NF006413">
    <property type="entry name" value="PRK08660.1"/>
    <property type="match status" value="1"/>
</dbReference>
<dbReference type="SMART" id="SM01007">
    <property type="entry name" value="Aldolase_II"/>
    <property type="match status" value="1"/>
</dbReference>
<dbReference type="GO" id="GO:0046872">
    <property type="term" value="F:metal ion binding"/>
    <property type="evidence" value="ECO:0007669"/>
    <property type="project" value="UniProtKB-KW"/>
</dbReference>
<dbReference type="PANTHER" id="PTHR22789:SF0">
    <property type="entry name" value="3-OXO-TETRONATE 4-PHOSPHATE DECARBOXYLASE-RELATED"/>
    <property type="match status" value="1"/>
</dbReference>
<evidence type="ECO:0000256" key="1">
    <source>
        <dbReference type="ARBA" id="ARBA00022723"/>
    </source>
</evidence>